<protein>
    <submittedName>
        <fullName evidence="1">Uncharacterized protein</fullName>
    </submittedName>
</protein>
<sequence>MAIFLSSEGQAIYKGEYKNGKKAGRWDIYWRCIRTEWKNHYKYSNNTEEKFQQIGGGNYEEGESKNDLENYKNGFWVDFCDLSSFGNYITYCGEYKNGKRFGNWDIILRNYFDKKVKIGGGQYYNQEGKYNLKNGKWIELDDGCSWNQVIYSGEYEFGKKIGYWEIFQIDLGKKEKIGGGCYINEGQNDGQQNQKHGNWIEVKEDFHHQYCIFEITLILVLINQLFRVNTQMAKKLVWQLYDKKEKMGGGLYNNQRGYQGQKIGLWIEPSNENNQIYYKGEYENSKKVDKWDTLQNGAIINMNLYKDNQLLNNYLFDILNRKIGKWIECEGCIYFYGSYKKGKRVGQWQIYSKCLEKFEKIGGGIYDEQEGEENCKNGKWIELISGYNDSNQITYSGEYMNGKKVGRWDIFRKFQQIGSLNENNQKVGLWIEEIKKPAPQNTQITTLIYKGQYKNDQKVGRWDIFWKYDGNIEKIGGGQYGLSSGNGEEKIGKWIELSDLFHKNDQVIYVGEYKNGKKIGIWDEMKRVNRWKQFIKMGQSKYREQLTQIKRK</sequence>
<dbReference type="PANTHER" id="PTHR33706:SF1">
    <property type="entry name" value="TPR REPEAT PROTEIN"/>
    <property type="match status" value="1"/>
</dbReference>
<comment type="caution">
    <text evidence="1">The sequence shown here is derived from an EMBL/GenBank/DDBJ whole genome shotgun (WGS) entry which is preliminary data.</text>
</comment>
<organism evidence="1 2">
    <name type="scientific">Paramecium sonneborni</name>
    <dbReference type="NCBI Taxonomy" id="65129"/>
    <lineage>
        <taxon>Eukaryota</taxon>
        <taxon>Sar</taxon>
        <taxon>Alveolata</taxon>
        <taxon>Ciliophora</taxon>
        <taxon>Intramacronucleata</taxon>
        <taxon>Oligohymenophorea</taxon>
        <taxon>Peniculida</taxon>
        <taxon>Parameciidae</taxon>
        <taxon>Paramecium</taxon>
    </lineage>
</organism>
<reference evidence="1" key="1">
    <citation type="submission" date="2021-01" db="EMBL/GenBank/DDBJ databases">
        <authorList>
            <consortium name="Genoscope - CEA"/>
            <person name="William W."/>
        </authorList>
    </citation>
    <scope>NUCLEOTIDE SEQUENCE</scope>
</reference>
<dbReference type="OrthoDB" id="10688904at2759"/>
<dbReference type="AlphaFoldDB" id="A0A8S1RK53"/>
<keyword evidence="2" id="KW-1185">Reference proteome</keyword>
<proteinExistence type="predicted"/>
<dbReference type="PANTHER" id="PTHR33706">
    <property type="entry name" value="MORN VARIANT REPEAT PROTEIN"/>
    <property type="match status" value="1"/>
</dbReference>
<name>A0A8S1RK53_9CILI</name>
<dbReference type="EMBL" id="CAJJDN010000191">
    <property type="protein sequence ID" value="CAD8128548.1"/>
    <property type="molecule type" value="Genomic_DNA"/>
</dbReference>
<gene>
    <name evidence="1" type="ORF">PSON_ATCC_30995.1.T1910007</name>
</gene>
<dbReference type="Proteomes" id="UP000692954">
    <property type="component" value="Unassembled WGS sequence"/>
</dbReference>
<evidence type="ECO:0000313" key="1">
    <source>
        <dbReference type="EMBL" id="CAD8128548.1"/>
    </source>
</evidence>
<evidence type="ECO:0000313" key="2">
    <source>
        <dbReference type="Proteomes" id="UP000692954"/>
    </source>
</evidence>
<accession>A0A8S1RK53</accession>